<proteinExistence type="predicted"/>
<dbReference type="Pfam" id="PF11154">
    <property type="entry name" value="DUF2934"/>
    <property type="match status" value="1"/>
</dbReference>
<evidence type="ECO:0000256" key="1">
    <source>
        <dbReference type="SAM" id="MobiDB-lite"/>
    </source>
</evidence>
<sequence length="98" mass="10747">MLESRDEWIEKRAYAIWEAEGYPSGRDAVHWEQASQERIALEKSTGKDKKSTAKPKAKIDVKPKATPKVKATVAAATSDVAAKAAPKRVSKKVVEAKV</sequence>
<feature type="region of interest" description="Disordered" evidence="1">
    <location>
        <begin position="40"/>
        <end position="63"/>
    </location>
</feature>
<name>A0AA87QD64_RHIRH</name>
<evidence type="ECO:0000313" key="3">
    <source>
        <dbReference type="Proteomes" id="UP000026941"/>
    </source>
</evidence>
<evidence type="ECO:0000313" key="2">
    <source>
        <dbReference type="EMBL" id="GAJ95227.1"/>
    </source>
</evidence>
<dbReference type="RefSeq" id="WP_015917806.1">
    <property type="nucleotide sequence ID" value="NZ_BAYX01000011.1"/>
</dbReference>
<comment type="caution">
    <text evidence="2">The sequence shown here is derived from an EMBL/GenBank/DDBJ whole genome shotgun (WGS) entry which is preliminary data.</text>
</comment>
<evidence type="ECO:0008006" key="4">
    <source>
        <dbReference type="Google" id="ProtNLM"/>
    </source>
</evidence>
<gene>
    <name evidence="2" type="ORF">RRH01S_11_01350</name>
</gene>
<organism evidence="2 3">
    <name type="scientific">Rhizobium rhizogenes NBRC 13257</name>
    <dbReference type="NCBI Taxonomy" id="1220581"/>
    <lineage>
        <taxon>Bacteria</taxon>
        <taxon>Pseudomonadati</taxon>
        <taxon>Pseudomonadota</taxon>
        <taxon>Alphaproteobacteria</taxon>
        <taxon>Hyphomicrobiales</taxon>
        <taxon>Rhizobiaceae</taxon>
        <taxon>Rhizobium/Agrobacterium group</taxon>
        <taxon>Rhizobium</taxon>
    </lineage>
</organism>
<protein>
    <recommendedName>
        <fullName evidence="4">DUF2934 domain-containing protein</fullName>
    </recommendedName>
</protein>
<accession>A0AA87QD64</accession>
<dbReference type="Proteomes" id="UP000026941">
    <property type="component" value="Unassembled WGS sequence"/>
</dbReference>
<dbReference type="InterPro" id="IPR021327">
    <property type="entry name" value="DUF2934"/>
</dbReference>
<dbReference type="EMBL" id="BAYX01000011">
    <property type="protein sequence ID" value="GAJ95227.1"/>
    <property type="molecule type" value="Genomic_DNA"/>
</dbReference>
<dbReference type="GeneID" id="86852030"/>
<reference evidence="2 3" key="1">
    <citation type="submission" date="2014-05" db="EMBL/GenBank/DDBJ databases">
        <title>Whole genome shotgun sequence of Rhizobium rhizogenes NBRC 13257.</title>
        <authorList>
            <person name="Katano-Makiyama Y."/>
            <person name="Hosoyama A."/>
            <person name="Hashimoto M."/>
            <person name="Hosoyama Y."/>
            <person name="Noguchi M."/>
            <person name="Tsuchikane K."/>
            <person name="Kimura A."/>
            <person name="Ohji S."/>
            <person name="Ichikawa N."/>
            <person name="Yamazoe A."/>
            <person name="Fujita N."/>
        </authorList>
    </citation>
    <scope>NUCLEOTIDE SEQUENCE [LARGE SCALE GENOMIC DNA]</scope>
    <source>
        <strain evidence="2 3">NBRC 13257</strain>
    </source>
</reference>
<dbReference type="AlphaFoldDB" id="A0AA87QD64"/>